<sequence>MSHLKEEVLTVRPKRSLSLAPPSPPEAHGRSAPNRPRFPASVLLRLFLAVDSRKLEICVGIPSANNVRLPILLRRPFVGYFFHPLFPPILLFSSSPFPLPPLLYSLPLVPTFLPISLSLSLSSCFTFTSTSHSLLPPVLSLLTFLPPPPPPFYFSSRPSFPPLSLLLSHLFPPYRPSSPLSFSLLFFFLPSFFSPLLYLSLLILLFFILLPSLSSPPFLLPLFILLPLLILLLPPLPLLLPLSPFSHSFSLPSFSSSSSFSPPPPHYPPSSSPPSSPSVIPLPDWTLKRPSGCPALGYEEGPTLTSSLSLPFFPSPLPHLLPFSLSLLTALFASSLSPPPLPSPSLYPSLTIALPSSLKLPHSPTPSPLLSSLPAYPRT</sequence>
<reference evidence="3 4" key="1">
    <citation type="submission" date="2018-04" db="EMBL/GenBank/DDBJ databases">
        <authorList>
            <person name="Zhang X."/>
            <person name="Yuan J."/>
            <person name="Li F."/>
            <person name="Xiang J."/>
        </authorList>
    </citation>
    <scope>NUCLEOTIDE SEQUENCE [LARGE SCALE GENOMIC DNA]</scope>
    <source>
        <tissue evidence="3">Muscle</tissue>
    </source>
</reference>
<feature type="transmembrane region" description="Helical" evidence="2">
    <location>
        <begin position="184"/>
        <end position="212"/>
    </location>
</feature>
<evidence type="ECO:0000256" key="1">
    <source>
        <dbReference type="SAM" id="MobiDB-lite"/>
    </source>
</evidence>
<keyword evidence="2" id="KW-1133">Transmembrane helix</keyword>
<dbReference type="EMBL" id="QCYY01000959">
    <property type="protein sequence ID" value="ROT81529.1"/>
    <property type="molecule type" value="Genomic_DNA"/>
</dbReference>
<evidence type="ECO:0000313" key="3">
    <source>
        <dbReference type="EMBL" id="ROT81529.1"/>
    </source>
</evidence>
<dbReference type="Proteomes" id="UP000283509">
    <property type="component" value="Unassembled WGS sequence"/>
</dbReference>
<feature type="region of interest" description="Disordered" evidence="1">
    <location>
        <begin position="359"/>
        <end position="379"/>
    </location>
</feature>
<feature type="transmembrane region" description="Helical" evidence="2">
    <location>
        <begin position="218"/>
        <end position="240"/>
    </location>
</feature>
<evidence type="ECO:0000313" key="4">
    <source>
        <dbReference type="Proteomes" id="UP000283509"/>
    </source>
</evidence>
<reference evidence="3 4" key="2">
    <citation type="submission" date="2019-01" db="EMBL/GenBank/DDBJ databases">
        <title>The decoding of complex shrimp genome reveals the adaptation for benthos swimmer, frequently molting mechanism and breeding impact on genome.</title>
        <authorList>
            <person name="Sun Y."/>
            <person name="Gao Y."/>
            <person name="Yu Y."/>
        </authorList>
    </citation>
    <scope>NUCLEOTIDE SEQUENCE [LARGE SCALE GENOMIC DNA]</scope>
    <source>
        <tissue evidence="3">Muscle</tissue>
    </source>
</reference>
<protein>
    <submittedName>
        <fullName evidence="3">Uncharacterized protein</fullName>
    </submittedName>
</protein>
<name>A0A3R7MH25_PENVA</name>
<accession>A0A3R7MH25</accession>
<keyword evidence="2" id="KW-0812">Transmembrane</keyword>
<organism evidence="3 4">
    <name type="scientific">Penaeus vannamei</name>
    <name type="common">Whiteleg shrimp</name>
    <name type="synonym">Litopenaeus vannamei</name>
    <dbReference type="NCBI Taxonomy" id="6689"/>
    <lineage>
        <taxon>Eukaryota</taxon>
        <taxon>Metazoa</taxon>
        <taxon>Ecdysozoa</taxon>
        <taxon>Arthropoda</taxon>
        <taxon>Crustacea</taxon>
        <taxon>Multicrustacea</taxon>
        <taxon>Malacostraca</taxon>
        <taxon>Eumalacostraca</taxon>
        <taxon>Eucarida</taxon>
        <taxon>Decapoda</taxon>
        <taxon>Dendrobranchiata</taxon>
        <taxon>Penaeoidea</taxon>
        <taxon>Penaeidae</taxon>
        <taxon>Penaeus</taxon>
    </lineage>
</organism>
<evidence type="ECO:0000256" key="2">
    <source>
        <dbReference type="SAM" id="Phobius"/>
    </source>
</evidence>
<proteinExistence type="predicted"/>
<gene>
    <name evidence="3" type="ORF">C7M84_025311</name>
</gene>
<comment type="caution">
    <text evidence="3">The sequence shown here is derived from an EMBL/GenBank/DDBJ whole genome shotgun (WGS) entry which is preliminary data.</text>
</comment>
<keyword evidence="2" id="KW-0472">Membrane</keyword>
<keyword evidence="4" id="KW-1185">Reference proteome</keyword>
<dbReference type="AlphaFoldDB" id="A0A3R7MH25"/>